<dbReference type="Proteomes" id="UP001231649">
    <property type="component" value="Chromosome 5"/>
</dbReference>
<protein>
    <submittedName>
        <fullName evidence="1">Uncharacterized protein</fullName>
    </submittedName>
</protein>
<keyword evidence="2" id="KW-1185">Reference proteome</keyword>
<organism evidence="1 2">
    <name type="scientific">Mythimna loreyi</name>
    <dbReference type="NCBI Taxonomy" id="667449"/>
    <lineage>
        <taxon>Eukaryota</taxon>
        <taxon>Metazoa</taxon>
        <taxon>Ecdysozoa</taxon>
        <taxon>Arthropoda</taxon>
        <taxon>Hexapoda</taxon>
        <taxon>Insecta</taxon>
        <taxon>Pterygota</taxon>
        <taxon>Neoptera</taxon>
        <taxon>Endopterygota</taxon>
        <taxon>Lepidoptera</taxon>
        <taxon>Glossata</taxon>
        <taxon>Ditrysia</taxon>
        <taxon>Noctuoidea</taxon>
        <taxon>Noctuidae</taxon>
        <taxon>Noctuinae</taxon>
        <taxon>Hadenini</taxon>
        <taxon>Mythimna</taxon>
    </lineage>
</organism>
<dbReference type="EMBL" id="CM056781">
    <property type="protein sequence ID" value="KAJ8734522.1"/>
    <property type="molecule type" value="Genomic_DNA"/>
</dbReference>
<evidence type="ECO:0000313" key="2">
    <source>
        <dbReference type="Proteomes" id="UP001231649"/>
    </source>
</evidence>
<sequence length="451" mass="52104">MTFHHPEKNAYLQLVCPIEARVINKAVRRAMKRKYMVKDETDEGEDVQLPPAKKLESEQPSLSMPCVDITVAPLGFERIGLKILIRELNSPITLVKVRAIHTLLDQIQIPESVYFLLDHHVIYRLIDLMPDNDPIVREKVAIILARLSNFLQGRDLIVTRPIVVDHLINMIMQDRKQIRYAASLCLKTLTRTRCVCEVFIQNDKIIESLLKMIKHDYMEIVLYHLNSLKNLSEWDPIPALLANAFQVMLNLLIYHKYRVVQAAMDCMAQLCKHKVGKKLADKYDVNDRLIAFLVSPNIQVVVSTLNLMQYTTTTERSLWRVKQYTYDIVKRLVALAVSQSIPVLQMRAMQVLTNLCDCSDIRIELKTNWEAVISNNARIRPYEEFYGTTEPTTYGLAYGYNYETMCLEDTETIKADYGDSVQPDDVHSFMSRITVVKQKLLKAINTRKDKN</sequence>
<reference evidence="1" key="1">
    <citation type="submission" date="2023-03" db="EMBL/GenBank/DDBJ databases">
        <title>Chromosome-level genomes of two armyworms, Mythimna separata and Mythimna loreyi, provide insights into the biosynthesis and reception of sex pheromones.</title>
        <authorList>
            <person name="Zhao H."/>
        </authorList>
    </citation>
    <scope>NUCLEOTIDE SEQUENCE</scope>
    <source>
        <strain evidence="1">BeijingLab</strain>
    </source>
</reference>
<accession>A0ACC2R9X2</accession>
<evidence type="ECO:0000313" key="1">
    <source>
        <dbReference type="EMBL" id="KAJ8734522.1"/>
    </source>
</evidence>
<gene>
    <name evidence="1" type="ORF">PYW08_013772</name>
</gene>
<name>A0ACC2R9X2_9NEOP</name>
<comment type="caution">
    <text evidence="1">The sequence shown here is derived from an EMBL/GenBank/DDBJ whole genome shotgun (WGS) entry which is preliminary data.</text>
</comment>
<proteinExistence type="predicted"/>